<feature type="compositionally biased region" description="Low complexity" evidence="1">
    <location>
        <begin position="163"/>
        <end position="174"/>
    </location>
</feature>
<accession>A0A1W0WMK5</accession>
<comment type="caution">
    <text evidence="2">The sequence shown here is derived from an EMBL/GenBank/DDBJ whole genome shotgun (WGS) entry which is preliminary data.</text>
</comment>
<feature type="region of interest" description="Disordered" evidence="1">
    <location>
        <begin position="1"/>
        <end position="27"/>
    </location>
</feature>
<reference evidence="3" key="1">
    <citation type="submission" date="2017-01" db="EMBL/GenBank/DDBJ databases">
        <title>Comparative genomics of anhydrobiosis in the tardigrade Hypsibius dujardini.</title>
        <authorList>
            <person name="Yoshida Y."/>
            <person name="Koutsovoulos G."/>
            <person name="Laetsch D."/>
            <person name="Stevens L."/>
            <person name="Kumar S."/>
            <person name="Horikawa D."/>
            <person name="Ishino K."/>
            <person name="Komine S."/>
            <person name="Tomita M."/>
            <person name="Blaxter M."/>
            <person name="Arakawa K."/>
        </authorList>
    </citation>
    <scope>NUCLEOTIDE SEQUENCE [LARGE SCALE GENOMIC DNA]</scope>
    <source>
        <strain evidence="3">Z151</strain>
    </source>
</reference>
<protein>
    <submittedName>
        <fullName evidence="2">Uncharacterized protein</fullName>
    </submittedName>
</protein>
<proteinExistence type="predicted"/>
<dbReference type="EMBL" id="MTYJ01000074">
    <property type="protein sequence ID" value="OQV16450.1"/>
    <property type="molecule type" value="Genomic_DNA"/>
</dbReference>
<sequence>MENNGARKTFGGANSNGTTNGTVRRNFGLKLGKTPKDYVLPPLPDEDDDLLSHYASPKCIFEPLPRDLFPGPETFLEEERQNAARFPCFKYYDLTKYSVDDARRLSAMDLIPKEALLKKNDQTYMQRTKRAKRITTESTMVAGYYRNKNEGVEMVYGGGPHQAAADAQAAARQDFPPGPGHQTAPPPKKQGNRLDFLASLRRQITQPAKPAPYPAAAVMSSQQQGRGMVAGQNTGVVPAAIQKKQMPRRNAAAPVARSRVGRKERENSVLECDDEDDADRSVHSTVSSASTGGEEDEDEDDVVLRKPGPHEKTTAIVAPAWIESADDKDKALAFIANEELGASDDEQF</sequence>
<organism evidence="2 3">
    <name type="scientific">Hypsibius exemplaris</name>
    <name type="common">Freshwater tardigrade</name>
    <dbReference type="NCBI Taxonomy" id="2072580"/>
    <lineage>
        <taxon>Eukaryota</taxon>
        <taxon>Metazoa</taxon>
        <taxon>Ecdysozoa</taxon>
        <taxon>Tardigrada</taxon>
        <taxon>Eutardigrada</taxon>
        <taxon>Parachela</taxon>
        <taxon>Hypsibioidea</taxon>
        <taxon>Hypsibiidae</taxon>
        <taxon>Hypsibius</taxon>
    </lineage>
</organism>
<feature type="compositionally biased region" description="Pro residues" evidence="1">
    <location>
        <begin position="176"/>
        <end position="188"/>
    </location>
</feature>
<dbReference type="AlphaFoldDB" id="A0A1W0WMK5"/>
<feature type="region of interest" description="Disordered" evidence="1">
    <location>
        <begin position="240"/>
        <end position="316"/>
    </location>
</feature>
<gene>
    <name evidence="2" type="ORF">BV898_09441</name>
</gene>
<dbReference type="OrthoDB" id="10071078at2759"/>
<feature type="region of interest" description="Disordered" evidence="1">
    <location>
        <begin position="207"/>
        <end position="227"/>
    </location>
</feature>
<evidence type="ECO:0000256" key="1">
    <source>
        <dbReference type="SAM" id="MobiDB-lite"/>
    </source>
</evidence>
<dbReference type="Proteomes" id="UP000192578">
    <property type="component" value="Unassembled WGS sequence"/>
</dbReference>
<evidence type="ECO:0000313" key="3">
    <source>
        <dbReference type="Proteomes" id="UP000192578"/>
    </source>
</evidence>
<name>A0A1W0WMK5_HYPEX</name>
<keyword evidence="3" id="KW-1185">Reference proteome</keyword>
<evidence type="ECO:0000313" key="2">
    <source>
        <dbReference type="EMBL" id="OQV16450.1"/>
    </source>
</evidence>
<feature type="compositionally biased region" description="Basic and acidic residues" evidence="1">
    <location>
        <begin position="302"/>
        <end position="313"/>
    </location>
</feature>
<feature type="region of interest" description="Disordered" evidence="1">
    <location>
        <begin position="163"/>
        <end position="192"/>
    </location>
</feature>
<feature type="compositionally biased region" description="Low complexity" evidence="1">
    <location>
        <begin position="9"/>
        <end position="22"/>
    </location>
</feature>